<dbReference type="Gene3D" id="3.50.50.60">
    <property type="entry name" value="FAD/NAD(P)-binding domain"/>
    <property type="match status" value="1"/>
</dbReference>
<comment type="cofactor">
    <cofactor evidence="1 7">
        <name>FAD</name>
        <dbReference type="ChEBI" id="CHEBI:57692"/>
    </cofactor>
</comment>
<keyword evidence="5" id="KW-0274">FAD</keyword>
<dbReference type="Pfam" id="PF16901">
    <property type="entry name" value="DAO_C"/>
    <property type="match status" value="1"/>
</dbReference>
<dbReference type="AlphaFoldDB" id="A0A7S1U9Q1"/>
<evidence type="ECO:0000259" key="9">
    <source>
        <dbReference type="Pfam" id="PF16901"/>
    </source>
</evidence>
<dbReference type="Gene3D" id="1.10.8.870">
    <property type="entry name" value="Alpha-glycerophosphate oxidase, cap domain"/>
    <property type="match status" value="1"/>
</dbReference>
<protein>
    <recommendedName>
        <fullName evidence="3 7">Glycerol-3-phosphate dehydrogenase</fullName>
        <ecNumber evidence="3 7">1.1.5.3</ecNumber>
    </recommendedName>
</protein>
<dbReference type="GO" id="GO:0006072">
    <property type="term" value="P:glycerol-3-phosphate metabolic process"/>
    <property type="evidence" value="ECO:0007669"/>
    <property type="project" value="UniProtKB-UniRule"/>
</dbReference>
<keyword evidence="6 7" id="KW-0560">Oxidoreductase</keyword>
<dbReference type="GO" id="GO:0004368">
    <property type="term" value="F:glycerol-3-phosphate dehydrogenase (quinone) activity"/>
    <property type="evidence" value="ECO:0007669"/>
    <property type="project" value="UniProtKB-EC"/>
</dbReference>
<name>A0A7S1U9Q1_9STRA</name>
<evidence type="ECO:0000256" key="2">
    <source>
        <dbReference type="ARBA" id="ARBA00007330"/>
    </source>
</evidence>
<feature type="domain" description="FAD dependent oxidoreductase" evidence="8">
    <location>
        <begin position="71"/>
        <end position="436"/>
    </location>
</feature>
<gene>
    <name evidence="10" type="ORF">PPAR1163_LOCUS19822</name>
</gene>
<evidence type="ECO:0000256" key="6">
    <source>
        <dbReference type="ARBA" id="ARBA00023002"/>
    </source>
</evidence>
<dbReference type="EC" id="1.1.5.3" evidence="3 7"/>
<dbReference type="InterPro" id="IPR038299">
    <property type="entry name" value="DAO_C_sf"/>
</dbReference>
<evidence type="ECO:0000256" key="4">
    <source>
        <dbReference type="ARBA" id="ARBA00022630"/>
    </source>
</evidence>
<dbReference type="PANTHER" id="PTHR11985">
    <property type="entry name" value="GLYCEROL-3-PHOSPHATE DEHYDROGENASE"/>
    <property type="match status" value="1"/>
</dbReference>
<feature type="domain" description="Alpha-glycerophosphate oxidase C-terminal" evidence="9">
    <location>
        <begin position="464"/>
        <end position="604"/>
    </location>
</feature>
<dbReference type="PROSITE" id="PS00978">
    <property type="entry name" value="FAD_G3PDH_2"/>
    <property type="match status" value="1"/>
</dbReference>
<evidence type="ECO:0000313" key="10">
    <source>
        <dbReference type="EMBL" id="CAD9261442.1"/>
    </source>
</evidence>
<dbReference type="FunFam" id="1.10.8.870:FF:000010">
    <property type="entry name" value="Glycerol-3-phosphate dehydrogenase"/>
    <property type="match status" value="1"/>
</dbReference>
<evidence type="ECO:0000256" key="7">
    <source>
        <dbReference type="RuleBase" id="RU361217"/>
    </source>
</evidence>
<dbReference type="PRINTS" id="PR01001">
    <property type="entry name" value="FADG3PDH"/>
</dbReference>
<comment type="similarity">
    <text evidence="2 7">Belongs to the FAD-dependent glycerol-3-phosphate dehydrogenase family.</text>
</comment>
<dbReference type="PROSITE" id="PS00977">
    <property type="entry name" value="FAD_G3PDH_1"/>
    <property type="match status" value="1"/>
</dbReference>
<dbReference type="InterPro" id="IPR031656">
    <property type="entry name" value="DAO_C"/>
</dbReference>
<dbReference type="InterPro" id="IPR000447">
    <property type="entry name" value="G3P_DH_FAD-dep"/>
</dbReference>
<evidence type="ECO:0000256" key="3">
    <source>
        <dbReference type="ARBA" id="ARBA00013029"/>
    </source>
</evidence>
<evidence type="ECO:0000256" key="1">
    <source>
        <dbReference type="ARBA" id="ARBA00001974"/>
    </source>
</evidence>
<dbReference type="GO" id="GO:0005739">
    <property type="term" value="C:mitochondrion"/>
    <property type="evidence" value="ECO:0007669"/>
    <property type="project" value="TreeGrafter"/>
</dbReference>
<dbReference type="EMBL" id="HBGJ01031270">
    <property type="protein sequence ID" value="CAD9261442.1"/>
    <property type="molecule type" value="Transcribed_RNA"/>
</dbReference>
<dbReference type="Gene3D" id="3.30.9.10">
    <property type="entry name" value="D-Amino Acid Oxidase, subunit A, domain 2"/>
    <property type="match status" value="1"/>
</dbReference>
<dbReference type="SUPFAM" id="SSF54373">
    <property type="entry name" value="FAD-linked reductases, C-terminal domain"/>
    <property type="match status" value="1"/>
</dbReference>
<organism evidence="10">
    <name type="scientific">Phaeomonas parva</name>
    <dbReference type="NCBI Taxonomy" id="124430"/>
    <lineage>
        <taxon>Eukaryota</taxon>
        <taxon>Sar</taxon>
        <taxon>Stramenopiles</taxon>
        <taxon>Ochrophyta</taxon>
        <taxon>Pinguiophyceae</taxon>
        <taxon>Pinguiochrysidales</taxon>
        <taxon>Pinguiochrysidaceae</taxon>
        <taxon>Phaeomonas</taxon>
    </lineage>
</organism>
<dbReference type="InterPro" id="IPR006076">
    <property type="entry name" value="FAD-dep_OxRdtase"/>
</dbReference>
<evidence type="ECO:0000256" key="5">
    <source>
        <dbReference type="ARBA" id="ARBA00022827"/>
    </source>
</evidence>
<reference evidence="10" key="1">
    <citation type="submission" date="2021-01" db="EMBL/GenBank/DDBJ databases">
        <authorList>
            <person name="Corre E."/>
            <person name="Pelletier E."/>
            <person name="Niang G."/>
            <person name="Scheremetjew M."/>
            <person name="Finn R."/>
            <person name="Kale V."/>
            <person name="Holt S."/>
            <person name="Cochrane G."/>
            <person name="Meng A."/>
            <person name="Brown T."/>
            <person name="Cohen L."/>
        </authorList>
    </citation>
    <scope>NUCLEOTIDE SEQUENCE</scope>
    <source>
        <strain evidence="10">CCMP2877</strain>
    </source>
</reference>
<sequence length="634" mass="69275">MMRAASAAGAAAAAVVARGHSHCLWGGSESSEDSEHKQPVPIKCRDGTTVVPYVAPSRSKQLQRLKEDDFDVLVIGGGATGCGVALDAATRGMKTALVERADFGAGTSGRSTKLIHGGIRYLERAFWRLDYTSFELVQEALDERKHMLDAAPYMNSPLPIMIPIYQLWQVPYFWAGAKAYDVVAWLSGGANAVPMSYYISKQEAMFRFPMLKEDGLKGAIVYYDGQMNDTRMALTIALTAAQSGAAIANRVEVESLTKGGDGKLTGAVVKDVKSGREFRIKARQVINATGVFSDAVRKMDDPDAVDLMVPAGGVHIMFPDYFSPDRMGLIVPETSDGRVLFFLPWENGTLSGTTDSVTEITMAPQPTEEEANFILHESRKYLNAPVKREDVLAAWSGIRPLVRDPERLSEGTKALSRKHLVTVSDSNLVTITGGKWTTYRRMAQDAVDEALRVMGVAAGDAPKSQTRGLKLVGSDRAGVVCAGKFNSILVTLKGDFGLAHDVAKHLVRNYGTRALQVAEIVRQNKYGVTKDSTSRNDTFARRLSPRYPFLEAEVVFACEQEYAGTPIDILARRTRLAFIDSEAAKRAAPRVVDIMASIHGWGGSKKRAELEKVLTFLDTMSDPRSLVEKKRKKA</sequence>
<dbReference type="PANTHER" id="PTHR11985:SF15">
    <property type="entry name" value="GLYCEROL-3-PHOSPHATE DEHYDROGENASE, MITOCHONDRIAL"/>
    <property type="match status" value="1"/>
</dbReference>
<accession>A0A7S1U9Q1</accession>
<dbReference type="Pfam" id="PF01266">
    <property type="entry name" value="DAO"/>
    <property type="match status" value="1"/>
</dbReference>
<dbReference type="SUPFAM" id="SSF51905">
    <property type="entry name" value="FAD/NAD(P)-binding domain"/>
    <property type="match status" value="1"/>
</dbReference>
<keyword evidence="4 7" id="KW-0285">Flavoprotein</keyword>
<comment type="catalytic activity">
    <reaction evidence="7">
        <text>a quinone + sn-glycerol 3-phosphate = dihydroxyacetone phosphate + a quinol</text>
        <dbReference type="Rhea" id="RHEA:18977"/>
        <dbReference type="ChEBI" id="CHEBI:24646"/>
        <dbReference type="ChEBI" id="CHEBI:57597"/>
        <dbReference type="ChEBI" id="CHEBI:57642"/>
        <dbReference type="ChEBI" id="CHEBI:132124"/>
        <dbReference type="EC" id="1.1.5.3"/>
    </reaction>
</comment>
<proteinExistence type="inferred from homology"/>
<dbReference type="InterPro" id="IPR036188">
    <property type="entry name" value="FAD/NAD-bd_sf"/>
</dbReference>
<evidence type="ECO:0000259" key="8">
    <source>
        <dbReference type="Pfam" id="PF01266"/>
    </source>
</evidence>